<dbReference type="InterPro" id="IPR005467">
    <property type="entry name" value="His_kinase_dom"/>
</dbReference>
<evidence type="ECO:0000256" key="4">
    <source>
        <dbReference type="ARBA" id="ARBA00023012"/>
    </source>
</evidence>
<dbReference type="PRINTS" id="PR00344">
    <property type="entry name" value="BCTRLSENSOR"/>
</dbReference>
<dbReference type="SMART" id="SM00387">
    <property type="entry name" value="HATPase_c"/>
    <property type="match status" value="1"/>
</dbReference>
<dbReference type="InterPro" id="IPR004358">
    <property type="entry name" value="Sig_transdc_His_kin-like_C"/>
</dbReference>
<evidence type="ECO:0000256" key="3">
    <source>
        <dbReference type="ARBA" id="ARBA00022777"/>
    </source>
</evidence>
<evidence type="ECO:0000313" key="6">
    <source>
        <dbReference type="EMBL" id="KPL72222.1"/>
    </source>
</evidence>
<evidence type="ECO:0000256" key="1">
    <source>
        <dbReference type="ARBA" id="ARBA00000085"/>
    </source>
</evidence>
<dbReference type="Pfam" id="PF02518">
    <property type="entry name" value="HATPase_c"/>
    <property type="match status" value="1"/>
</dbReference>
<dbReference type="GO" id="GO:0004673">
    <property type="term" value="F:protein histidine kinase activity"/>
    <property type="evidence" value="ECO:0007669"/>
    <property type="project" value="UniProtKB-EC"/>
</dbReference>
<gene>
    <name evidence="6" type="ORF">ADN00_15475</name>
</gene>
<sequence length="183" mass="20306">MLRELALHLLDIAENSVAAQAKNIRITIEEDTCQDTLRMLVVDDGVGMSPELVAKVIDPFTTSRTTRKVGLGIPLLKAAAEACEGWLKIDSAPGAGTTVEVVFKRSHIDRMPLGNLAETFLTLFICTPDVHWLFEYRIDSQEFLFDDVVIKDELQGVPLSEPDVISFVRDYIQSGIESVKSQD</sequence>
<name>A0A0P6XRD8_9CHLR</name>
<keyword evidence="3 6" id="KW-0808">Transferase</keyword>
<protein>
    <recommendedName>
        <fullName evidence="2">histidine kinase</fullName>
        <ecNumber evidence="2">2.7.13.3</ecNumber>
    </recommendedName>
</protein>
<dbReference type="InterPro" id="IPR003594">
    <property type="entry name" value="HATPase_dom"/>
</dbReference>
<dbReference type="Proteomes" id="UP000050417">
    <property type="component" value="Unassembled WGS sequence"/>
</dbReference>
<evidence type="ECO:0000256" key="2">
    <source>
        <dbReference type="ARBA" id="ARBA00012438"/>
    </source>
</evidence>
<proteinExistence type="predicted"/>
<dbReference type="STRING" id="1134406.ADN00_15475"/>
<keyword evidence="7" id="KW-1185">Reference proteome</keyword>
<keyword evidence="3 6" id="KW-0418">Kinase</keyword>
<dbReference type="InterPro" id="IPR036890">
    <property type="entry name" value="HATPase_C_sf"/>
</dbReference>
<dbReference type="SUPFAM" id="SSF55874">
    <property type="entry name" value="ATPase domain of HSP90 chaperone/DNA topoisomerase II/histidine kinase"/>
    <property type="match status" value="1"/>
</dbReference>
<dbReference type="EC" id="2.7.13.3" evidence="2"/>
<evidence type="ECO:0000259" key="5">
    <source>
        <dbReference type="PROSITE" id="PS50109"/>
    </source>
</evidence>
<comment type="caution">
    <text evidence="6">The sequence shown here is derived from an EMBL/GenBank/DDBJ whole genome shotgun (WGS) entry which is preliminary data.</text>
</comment>
<reference evidence="6 7" key="1">
    <citation type="submission" date="2015-07" db="EMBL/GenBank/DDBJ databases">
        <title>Genome sequence of Ornatilinea apprima DSM 23815.</title>
        <authorList>
            <person name="Hemp J."/>
            <person name="Ward L.M."/>
            <person name="Pace L.A."/>
            <person name="Fischer W.W."/>
        </authorList>
    </citation>
    <scope>NUCLEOTIDE SEQUENCE [LARGE SCALE GENOMIC DNA]</scope>
    <source>
        <strain evidence="6 7">P3M-1</strain>
    </source>
</reference>
<dbReference type="GO" id="GO:0000160">
    <property type="term" value="P:phosphorelay signal transduction system"/>
    <property type="evidence" value="ECO:0007669"/>
    <property type="project" value="UniProtKB-KW"/>
</dbReference>
<keyword evidence="4" id="KW-0902">Two-component regulatory system</keyword>
<comment type="catalytic activity">
    <reaction evidence="1">
        <text>ATP + protein L-histidine = ADP + protein N-phospho-L-histidine.</text>
        <dbReference type="EC" id="2.7.13.3"/>
    </reaction>
</comment>
<feature type="domain" description="Histidine kinase" evidence="5">
    <location>
        <begin position="1"/>
        <end position="107"/>
    </location>
</feature>
<organism evidence="6 7">
    <name type="scientific">Ornatilinea apprima</name>
    <dbReference type="NCBI Taxonomy" id="1134406"/>
    <lineage>
        <taxon>Bacteria</taxon>
        <taxon>Bacillati</taxon>
        <taxon>Chloroflexota</taxon>
        <taxon>Anaerolineae</taxon>
        <taxon>Anaerolineales</taxon>
        <taxon>Anaerolineaceae</taxon>
        <taxon>Ornatilinea</taxon>
    </lineage>
</organism>
<dbReference type="AlphaFoldDB" id="A0A0P6XRD8"/>
<dbReference type="Gene3D" id="3.30.565.10">
    <property type="entry name" value="Histidine kinase-like ATPase, C-terminal domain"/>
    <property type="match status" value="1"/>
</dbReference>
<accession>A0A0P6XRD8</accession>
<dbReference type="PROSITE" id="PS50109">
    <property type="entry name" value="HIS_KIN"/>
    <property type="match status" value="1"/>
</dbReference>
<dbReference type="EMBL" id="LGCL01000039">
    <property type="protein sequence ID" value="KPL72222.1"/>
    <property type="molecule type" value="Genomic_DNA"/>
</dbReference>
<evidence type="ECO:0000313" key="7">
    <source>
        <dbReference type="Proteomes" id="UP000050417"/>
    </source>
</evidence>